<evidence type="ECO:0000256" key="1">
    <source>
        <dbReference type="ARBA" id="ARBA00009922"/>
    </source>
</evidence>
<accession>A0A0K6IWQ3</accession>
<dbReference type="AlphaFoldDB" id="A0A0K6IWQ3"/>
<keyword evidence="4 12" id="KW-0347">Helicase</keyword>
<sequence>MHEVLQGLNPEQRAAVTLPPQHALILAGAGSGKTRVLTSRIAWLLETGEAGPHEIMAVTFTNKAAREMASRLAGLLPEALRPGLRRMWVGTFHALANRLLRIHHQAAGLPQMFQILDTADQLSAIKRLLKRLNVSEQSAPPRELLSFINAHKEQGLRPDKVAAESRRAERFLPLWQEYVAQCQREGVVDFAELLLRSDELLARDEALRAHYRARFRHVLVDEFQDTNALQYRWLQRFAADPVTGEAGAFLFCVGDDDQSIYGFRGALARNLMRFEQEFRVQAVIRLERNYRSHGNILAAANAIIAHNRERLGKNLWTEADEGEPIRVFQAPEDGAEARFVAEEIGNLLREGVSADEIAVLYRANAQSRALEHALLAAGIPYRVHGGQRFFDRAEIKHALAYLRLLLLPDDETAFLRVVNFPPRGIGARTLEALAAQRDGQTDISAAATRLAGRPGAALQGFLQLIERLREQTREVPLPELVERVIAGSGLRTHYAAERDGGDRLENLDELVSAASDFVAQMASEGIEAQGHEMLALFLQHAALESGEQQAEAGQTAVQLMTVHASKGLEFDVVFLTGLEEGLFPHQNSLYADGGVEEERRLMYVAVTRAKKRLYLSWSDIRMLHGQTEYHQPSRFLEEIPPELLLWLNAKRRERKGGDLAPSRVTAVPQSSSGAANGWRSGERVRHPKFGEGVILAVEGAGAHAQASVKFGPEVGVKQLLLSVAPLERL</sequence>
<evidence type="ECO:0000256" key="12">
    <source>
        <dbReference type="PROSITE-ProRule" id="PRU00560"/>
    </source>
</evidence>
<name>A0A0K6IWQ3_9PROT</name>
<dbReference type="GO" id="GO:0043138">
    <property type="term" value="F:3'-5' DNA helicase activity"/>
    <property type="evidence" value="ECO:0007669"/>
    <property type="project" value="UniProtKB-EC"/>
</dbReference>
<dbReference type="GO" id="GO:0005524">
    <property type="term" value="F:ATP binding"/>
    <property type="evidence" value="ECO:0007669"/>
    <property type="project" value="UniProtKB-UniRule"/>
</dbReference>
<evidence type="ECO:0000313" key="17">
    <source>
        <dbReference type="Proteomes" id="UP000182108"/>
    </source>
</evidence>
<evidence type="ECO:0000256" key="2">
    <source>
        <dbReference type="ARBA" id="ARBA00022741"/>
    </source>
</evidence>
<dbReference type="SUPFAM" id="SSF52540">
    <property type="entry name" value="P-loop containing nucleoside triphosphate hydrolases"/>
    <property type="match status" value="1"/>
</dbReference>
<dbReference type="Pfam" id="PF21196">
    <property type="entry name" value="PcrA_UvrD_tudor"/>
    <property type="match status" value="1"/>
</dbReference>
<feature type="domain" description="UvrD-like helicase C-terminal" evidence="15">
    <location>
        <begin position="294"/>
        <end position="567"/>
    </location>
</feature>
<dbReference type="PROSITE" id="PS51217">
    <property type="entry name" value="UVRD_HELICASE_CTER"/>
    <property type="match status" value="1"/>
</dbReference>
<feature type="region of interest" description="Disordered" evidence="13">
    <location>
        <begin position="657"/>
        <end position="681"/>
    </location>
</feature>
<evidence type="ECO:0000259" key="15">
    <source>
        <dbReference type="PROSITE" id="PS51217"/>
    </source>
</evidence>
<dbReference type="PANTHER" id="PTHR11070:SF2">
    <property type="entry name" value="ATP-DEPENDENT DNA HELICASE SRS2"/>
    <property type="match status" value="1"/>
</dbReference>
<evidence type="ECO:0000313" key="16">
    <source>
        <dbReference type="EMBL" id="CUB07757.1"/>
    </source>
</evidence>
<reference evidence="17" key="1">
    <citation type="submission" date="2015-08" db="EMBL/GenBank/DDBJ databases">
        <authorList>
            <person name="Babu N.S."/>
            <person name="Beckwith C.J."/>
            <person name="Beseler K.G."/>
            <person name="Brison A."/>
            <person name="Carone J.V."/>
            <person name="Caskin T.P."/>
            <person name="Diamond M."/>
            <person name="Durham M.E."/>
            <person name="Foxe J.M."/>
            <person name="Go M."/>
            <person name="Henderson B.A."/>
            <person name="Jones I.B."/>
            <person name="McGettigan J.A."/>
            <person name="Micheletti S.J."/>
            <person name="Nasrallah M.E."/>
            <person name="Ortiz D."/>
            <person name="Piller C.R."/>
            <person name="Privatt S.R."/>
            <person name="Schneider S.L."/>
            <person name="Sharp S."/>
            <person name="Smith T.C."/>
            <person name="Stanton J.D."/>
            <person name="Ullery H.E."/>
            <person name="Wilson R.J."/>
            <person name="Serrano M.G."/>
            <person name="Buck G."/>
            <person name="Lee V."/>
            <person name="Wang Y."/>
            <person name="Carvalho R."/>
            <person name="Voegtly L."/>
            <person name="Shi R."/>
            <person name="Duckworth R."/>
            <person name="Johnson A."/>
            <person name="Loviza R."/>
            <person name="Walstead R."/>
            <person name="Shah Z."/>
            <person name="Kiflezghi M."/>
            <person name="Wade K."/>
            <person name="Ball S.L."/>
            <person name="Bradley K.W."/>
            <person name="Asai D.J."/>
            <person name="Bowman C.A."/>
            <person name="Russell D.A."/>
            <person name="Pope W.H."/>
            <person name="Jacobs-Sera D."/>
            <person name="Hendrix R.W."/>
            <person name="Hatfull G.F."/>
        </authorList>
    </citation>
    <scope>NUCLEOTIDE SEQUENCE [LARGE SCALE GENOMIC DNA]</scope>
    <source>
        <strain evidence="17">JCM 19170</strain>
    </source>
</reference>
<evidence type="ECO:0000256" key="13">
    <source>
        <dbReference type="SAM" id="MobiDB-lite"/>
    </source>
</evidence>
<protein>
    <recommendedName>
        <fullName evidence="9">DNA 3'-5' helicase</fullName>
        <ecNumber evidence="9">5.6.2.4</ecNumber>
    </recommendedName>
    <alternativeName>
        <fullName evidence="10">DNA 3'-5' helicase II</fullName>
    </alternativeName>
</protein>
<dbReference type="InterPro" id="IPR014016">
    <property type="entry name" value="UvrD-like_ATP-bd"/>
</dbReference>
<dbReference type="CDD" id="cd17932">
    <property type="entry name" value="DEXQc_UvrD"/>
    <property type="match status" value="1"/>
</dbReference>
<evidence type="ECO:0000256" key="7">
    <source>
        <dbReference type="ARBA" id="ARBA00023235"/>
    </source>
</evidence>
<dbReference type="Gene3D" id="1.10.10.160">
    <property type="match status" value="1"/>
</dbReference>
<evidence type="ECO:0000256" key="4">
    <source>
        <dbReference type="ARBA" id="ARBA00022806"/>
    </source>
</evidence>
<keyword evidence="5 12" id="KW-0067">ATP-binding</keyword>
<dbReference type="GO" id="GO:0003677">
    <property type="term" value="F:DNA binding"/>
    <property type="evidence" value="ECO:0007669"/>
    <property type="project" value="UniProtKB-KW"/>
</dbReference>
<comment type="similarity">
    <text evidence="1">Belongs to the helicase family. UvrD subfamily.</text>
</comment>
<dbReference type="InterPro" id="IPR027417">
    <property type="entry name" value="P-loop_NTPase"/>
</dbReference>
<dbReference type="Gene3D" id="1.10.486.10">
    <property type="entry name" value="PCRA, domain 4"/>
    <property type="match status" value="1"/>
</dbReference>
<feature type="binding site" evidence="12">
    <location>
        <begin position="27"/>
        <end position="34"/>
    </location>
    <ligand>
        <name>ATP</name>
        <dbReference type="ChEBI" id="CHEBI:30616"/>
    </ligand>
</feature>
<dbReference type="InterPro" id="IPR000212">
    <property type="entry name" value="DNA_helicase_UvrD/REP"/>
</dbReference>
<evidence type="ECO:0000256" key="3">
    <source>
        <dbReference type="ARBA" id="ARBA00022801"/>
    </source>
</evidence>
<proteinExistence type="inferred from homology"/>
<dbReference type="OrthoDB" id="5287170at2"/>
<dbReference type="PANTHER" id="PTHR11070">
    <property type="entry name" value="UVRD / RECB / PCRA DNA HELICASE FAMILY MEMBER"/>
    <property type="match status" value="1"/>
</dbReference>
<dbReference type="InterPro" id="IPR013986">
    <property type="entry name" value="DExx_box_DNA_helicase_dom_sf"/>
</dbReference>
<keyword evidence="6" id="KW-0238">DNA-binding</keyword>
<dbReference type="GO" id="GO:0016887">
    <property type="term" value="F:ATP hydrolysis activity"/>
    <property type="evidence" value="ECO:0007669"/>
    <property type="project" value="RHEA"/>
</dbReference>
<dbReference type="InterPro" id="IPR014017">
    <property type="entry name" value="DNA_helicase_UvrD-like_C"/>
</dbReference>
<keyword evidence="17" id="KW-1185">Reference proteome</keyword>
<feature type="domain" description="UvrD-like helicase ATP-binding" evidence="14">
    <location>
        <begin position="6"/>
        <end position="293"/>
    </location>
</feature>
<evidence type="ECO:0000259" key="14">
    <source>
        <dbReference type="PROSITE" id="PS51198"/>
    </source>
</evidence>
<dbReference type="GO" id="GO:0033202">
    <property type="term" value="C:DNA helicase complex"/>
    <property type="evidence" value="ECO:0007669"/>
    <property type="project" value="TreeGrafter"/>
</dbReference>
<keyword evidence="3 12" id="KW-0378">Hydrolase</keyword>
<dbReference type="GO" id="GO:0000725">
    <property type="term" value="P:recombinational repair"/>
    <property type="evidence" value="ECO:0007669"/>
    <property type="project" value="TreeGrafter"/>
</dbReference>
<dbReference type="Gene3D" id="3.40.50.300">
    <property type="entry name" value="P-loop containing nucleotide triphosphate hydrolases"/>
    <property type="match status" value="2"/>
</dbReference>
<evidence type="ECO:0000256" key="11">
    <source>
        <dbReference type="ARBA" id="ARBA00048988"/>
    </source>
</evidence>
<dbReference type="GO" id="GO:0005829">
    <property type="term" value="C:cytosol"/>
    <property type="evidence" value="ECO:0007669"/>
    <property type="project" value="TreeGrafter"/>
</dbReference>
<evidence type="ECO:0000256" key="9">
    <source>
        <dbReference type="ARBA" id="ARBA00034808"/>
    </source>
</evidence>
<evidence type="ECO:0000256" key="6">
    <source>
        <dbReference type="ARBA" id="ARBA00023125"/>
    </source>
</evidence>
<dbReference type="Pfam" id="PF13361">
    <property type="entry name" value="UvrD_C"/>
    <property type="match status" value="1"/>
</dbReference>
<dbReference type="RefSeq" id="WP_055424029.1">
    <property type="nucleotide sequence ID" value="NZ_CYHH01000011.1"/>
</dbReference>
<dbReference type="EMBL" id="CYHH01000011">
    <property type="protein sequence ID" value="CUB07757.1"/>
    <property type="molecule type" value="Genomic_DNA"/>
</dbReference>
<organism evidence="16 17">
    <name type="scientific">Tepidiphilus thermophilus</name>
    <dbReference type="NCBI Taxonomy" id="876478"/>
    <lineage>
        <taxon>Bacteria</taxon>
        <taxon>Pseudomonadati</taxon>
        <taxon>Pseudomonadota</taxon>
        <taxon>Hydrogenophilia</taxon>
        <taxon>Hydrogenophilales</taxon>
        <taxon>Hydrogenophilaceae</taxon>
        <taxon>Tepidiphilus</taxon>
    </lineage>
</organism>
<evidence type="ECO:0000256" key="8">
    <source>
        <dbReference type="ARBA" id="ARBA00034617"/>
    </source>
</evidence>
<comment type="catalytic activity">
    <reaction evidence="11">
        <text>ATP + H2O = ADP + phosphate + H(+)</text>
        <dbReference type="Rhea" id="RHEA:13065"/>
        <dbReference type="ChEBI" id="CHEBI:15377"/>
        <dbReference type="ChEBI" id="CHEBI:15378"/>
        <dbReference type="ChEBI" id="CHEBI:30616"/>
        <dbReference type="ChEBI" id="CHEBI:43474"/>
        <dbReference type="ChEBI" id="CHEBI:456216"/>
        <dbReference type="EC" id="5.6.2.4"/>
    </reaction>
</comment>
<gene>
    <name evidence="16" type="ORF">Ga0061068_11150</name>
</gene>
<evidence type="ECO:0000256" key="10">
    <source>
        <dbReference type="ARBA" id="ARBA00034923"/>
    </source>
</evidence>
<dbReference type="CDD" id="cd18807">
    <property type="entry name" value="SF1_C_UvrD"/>
    <property type="match status" value="1"/>
</dbReference>
<dbReference type="Proteomes" id="UP000182108">
    <property type="component" value="Unassembled WGS sequence"/>
</dbReference>
<keyword evidence="2 12" id="KW-0547">Nucleotide-binding</keyword>
<comment type="catalytic activity">
    <reaction evidence="8">
        <text>Couples ATP hydrolysis with the unwinding of duplex DNA by translocating in the 3'-5' direction.</text>
        <dbReference type="EC" id="5.6.2.4"/>
    </reaction>
</comment>
<keyword evidence="7" id="KW-0413">Isomerase</keyword>
<evidence type="ECO:0000256" key="5">
    <source>
        <dbReference type="ARBA" id="ARBA00022840"/>
    </source>
</evidence>
<dbReference type="EC" id="5.6.2.4" evidence="9"/>
<dbReference type="Pfam" id="PF00580">
    <property type="entry name" value="UvrD-helicase"/>
    <property type="match status" value="1"/>
</dbReference>
<dbReference type="PROSITE" id="PS51198">
    <property type="entry name" value="UVRD_HELICASE_ATP_BIND"/>
    <property type="match status" value="1"/>
</dbReference>